<evidence type="ECO:0000313" key="2">
    <source>
        <dbReference type="EMBL" id="TPH17797.1"/>
    </source>
</evidence>
<gene>
    <name evidence="2" type="ORF">EPA86_04415</name>
</gene>
<feature type="transmembrane region" description="Helical" evidence="1">
    <location>
        <begin position="21"/>
        <end position="45"/>
    </location>
</feature>
<sequence>MKKSVQSFMHKHRPLFKQSAGFTLMELIIVIILLGVMAVGITGFIKLTTQTYLNVSERDELISSARFVVERLNRELRNAVPNSIRQINTVTEQCLEFTPIVASTVYTDIPVSPQNSDTLEVIPFIDIDGNDYVCANCNDSIAVYPTNVLGQDIYNSNNNKRFSLDSYTLPIAPSQVATLTLDSAESFAAHSPTSRAYIINSPISYCVILTGGEAKIERFSNYYLLQNQLGSNDLLALGASRSLMAESLAYTQGELPFTVVNATLQRNAVIQIKLIFTREGERVVFDNAVHINNVP</sequence>
<dbReference type="Pfam" id="PF07963">
    <property type="entry name" value="N_methyl"/>
    <property type="match status" value="1"/>
</dbReference>
<reference evidence="2 3" key="1">
    <citation type="submission" date="2019-01" db="EMBL/GenBank/DDBJ databases">
        <title>Litorilituus lipolytica sp. nov., isolated from intertidal sand of the Yellow Sea in China.</title>
        <authorList>
            <person name="Liu A."/>
        </authorList>
    </citation>
    <scope>NUCLEOTIDE SEQUENCE [LARGE SCALE GENOMIC DNA]</scope>
    <source>
        <strain evidence="2 3">RZ04</strain>
    </source>
</reference>
<dbReference type="AlphaFoldDB" id="A0A502LCD1"/>
<comment type="caution">
    <text evidence="2">The sequence shown here is derived from an EMBL/GenBank/DDBJ whole genome shotgun (WGS) entry which is preliminary data.</text>
</comment>
<accession>A0A502LCD1</accession>
<dbReference type="InterPro" id="IPR045584">
    <property type="entry name" value="Pilin-like"/>
</dbReference>
<keyword evidence="1" id="KW-0812">Transmembrane</keyword>
<protein>
    <submittedName>
        <fullName evidence="2">Type II secretion system protein</fullName>
    </submittedName>
</protein>
<dbReference type="SUPFAM" id="SSF54523">
    <property type="entry name" value="Pili subunits"/>
    <property type="match status" value="1"/>
</dbReference>
<organism evidence="2 3">
    <name type="scientific">Litorilituus lipolyticus</name>
    <dbReference type="NCBI Taxonomy" id="2491017"/>
    <lineage>
        <taxon>Bacteria</taxon>
        <taxon>Pseudomonadati</taxon>
        <taxon>Pseudomonadota</taxon>
        <taxon>Gammaproteobacteria</taxon>
        <taxon>Alteromonadales</taxon>
        <taxon>Colwelliaceae</taxon>
        <taxon>Litorilituus</taxon>
    </lineage>
</organism>
<keyword evidence="3" id="KW-1185">Reference proteome</keyword>
<proteinExistence type="predicted"/>
<dbReference type="OrthoDB" id="9788802at2"/>
<keyword evidence="1" id="KW-0472">Membrane</keyword>
<evidence type="ECO:0000256" key="1">
    <source>
        <dbReference type="SAM" id="Phobius"/>
    </source>
</evidence>
<dbReference type="InterPro" id="IPR012902">
    <property type="entry name" value="N_methyl_site"/>
</dbReference>
<dbReference type="EMBL" id="SAWY01000007">
    <property type="protein sequence ID" value="TPH17797.1"/>
    <property type="molecule type" value="Genomic_DNA"/>
</dbReference>
<name>A0A502LCD1_9GAMM</name>
<dbReference type="RefSeq" id="WP_140602204.1">
    <property type="nucleotide sequence ID" value="NZ_SAWY01000007.1"/>
</dbReference>
<dbReference type="Proteomes" id="UP000315303">
    <property type="component" value="Unassembled WGS sequence"/>
</dbReference>
<dbReference type="NCBIfam" id="TIGR02532">
    <property type="entry name" value="IV_pilin_GFxxxE"/>
    <property type="match status" value="1"/>
</dbReference>
<evidence type="ECO:0000313" key="3">
    <source>
        <dbReference type="Proteomes" id="UP000315303"/>
    </source>
</evidence>
<keyword evidence="1" id="KW-1133">Transmembrane helix</keyword>